<feature type="transmembrane region" description="Helical" evidence="1">
    <location>
        <begin position="66"/>
        <end position="85"/>
    </location>
</feature>
<dbReference type="RefSeq" id="WP_013302029.1">
    <property type="nucleotide sequence ID" value="NC_019552.1"/>
</dbReference>
<dbReference type="KEGG" id="mhs:MOS_222"/>
<protein>
    <submittedName>
        <fullName evidence="2">Uncharacterized protein</fullName>
    </submittedName>
</protein>
<accession>A0AAI8FDP8</accession>
<gene>
    <name evidence="2" type="ORF">MOS_222</name>
</gene>
<proteinExistence type="predicted"/>
<keyword evidence="1" id="KW-0472">Membrane</keyword>
<evidence type="ECO:0000313" key="2">
    <source>
        <dbReference type="EMBL" id="AFX74151.1"/>
    </source>
</evidence>
<organism evidence="2 3">
    <name type="scientific">Mesomycoplasma hyorhinis SK76</name>
    <dbReference type="NCBI Taxonomy" id="1118964"/>
    <lineage>
        <taxon>Bacteria</taxon>
        <taxon>Bacillati</taxon>
        <taxon>Mycoplasmatota</taxon>
        <taxon>Mycoplasmoidales</taxon>
        <taxon>Metamycoplasmataceae</taxon>
        <taxon>Mesomycoplasma</taxon>
    </lineage>
</organism>
<keyword evidence="1" id="KW-1133">Transmembrane helix</keyword>
<feature type="transmembrane region" description="Helical" evidence="1">
    <location>
        <begin position="92"/>
        <end position="112"/>
    </location>
</feature>
<dbReference type="EMBL" id="CP003914">
    <property type="protein sequence ID" value="AFX74151.1"/>
    <property type="molecule type" value="Genomic_DNA"/>
</dbReference>
<sequence length="168" mass="19581">MYPKYKTYIFKSQFYILISLLALLALALVIWVLIPFGYGIKQSELTKNLTQEQISTLAISLATKTLIAYLANNFVLIFFLIYLVLLRHKLKAGYVFFICWILVFITLIFLPFYQGTSFYTTFQLGLGILVSLISGSVVISLIIFLAQYHIQRKFNYYQWYKIHKGKSK</sequence>
<name>A0AAI8FDP8_MESHY</name>
<feature type="transmembrane region" description="Helical" evidence="1">
    <location>
        <begin position="12"/>
        <end position="34"/>
    </location>
</feature>
<reference evidence="2 3" key="1">
    <citation type="journal article" date="2013" name="Genome Announc.">
        <title>Complete Genome Sequence of Mycoplasma hyorhinis Strain SK76.</title>
        <authorList>
            <person name="Goodison S."/>
            <person name="Urquidi V."/>
            <person name="Kumar D."/>
            <person name="Reyes L."/>
            <person name="Rosser C.J."/>
        </authorList>
    </citation>
    <scope>NUCLEOTIDE SEQUENCE [LARGE SCALE GENOMIC DNA]</scope>
    <source>
        <strain evidence="2 3">SK76</strain>
    </source>
</reference>
<keyword evidence="1" id="KW-0812">Transmembrane</keyword>
<dbReference type="AlphaFoldDB" id="A0AAI8FDP8"/>
<evidence type="ECO:0000256" key="1">
    <source>
        <dbReference type="SAM" id="Phobius"/>
    </source>
</evidence>
<dbReference type="Proteomes" id="UP000009399">
    <property type="component" value="Chromosome"/>
</dbReference>
<dbReference type="GeneID" id="93248346"/>
<feature type="transmembrane region" description="Helical" evidence="1">
    <location>
        <begin position="124"/>
        <end position="146"/>
    </location>
</feature>
<evidence type="ECO:0000313" key="3">
    <source>
        <dbReference type="Proteomes" id="UP000009399"/>
    </source>
</evidence>